<accession>A0A381YLC3</accession>
<evidence type="ECO:0008006" key="2">
    <source>
        <dbReference type="Google" id="ProtNLM"/>
    </source>
</evidence>
<proteinExistence type="predicted"/>
<dbReference type="InterPro" id="IPR005331">
    <property type="entry name" value="Sulfotransferase"/>
</dbReference>
<name>A0A381YLC3_9ZZZZ</name>
<dbReference type="AlphaFoldDB" id="A0A381YLC3"/>
<gene>
    <name evidence="1" type="ORF">METZ01_LOCUS130648</name>
</gene>
<sequence>MILKNNSRPILFIHVRKNAGGSINAWCRDNLNVLSLTTADNGYLQKCEILDSGQYIIFAVKRNPYTRFVSGWHYLNYYNNTQIDLDTFLENPLSETAGHPVGHDWRHSYATQTEFLYNGGKLSVDYLLSFENLQEDFNNFKKEINIDGGDLPVKNKQEYNTTLTGNQRNKIYDYFIEDFKNFGYEK</sequence>
<dbReference type="InterPro" id="IPR027417">
    <property type="entry name" value="P-loop_NTPase"/>
</dbReference>
<dbReference type="GO" id="GO:0016020">
    <property type="term" value="C:membrane"/>
    <property type="evidence" value="ECO:0007669"/>
    <property type="project" value="InterPro"/>
</dbReference>
<protein>
    <recommendedName>
        <fullName evidence="2">Sulfotransferase domain-containing protein</fullName>
    </recommendedName>
</protein>
<organism evidence="1">
    <name type="scientific">marine metagenome</name>
    <dbReference type="NCBI Taxonomy" id="408172"/>
    <lineage>
        <taxon>unclassified sequences</taxon>
        <taxon>metagenomes</taxon>
        <taxon>ecological metagenomes</taxon>
    </lineage>
</organism>
<dbReference type="GO" id="GO:0008146">
    <property type="term" value="F:sulfotransferase activity"/>
    <property type="evidence" value="ECO:0007669"/>
    <property type="project" value="InterPro"/>
</dbReference>
<dbReference type="SUPFAM" id="SSF52540">
    <property type="entry name" value="P-loop containing nucleoside triphosphate hydrolases"/>
    <property type="match status" value="1"/>
</dbReference>
<reference evidence="1" key="1">
    <citation type="submission" date="2018-05" db="EMBL/GenBank/DDBJ databases">
        <authorList>
            <person name="Lanie J.A."/>
            <person name="Ng W.-L."/>
            <person name="Kazmierczak K.M."/>
            <person name="Andrzejewski T.M."/>
            <person name="Davidsen T.M."/>
            <person name="Wayne K.J."/>
            <person name="Tettelin H."/>
            <person name="Glass J.I."/>
            <person name="Rusch D."/>
            <person name="Podicherti R."/>
            <person name="Tsui H.-C.T."/>
            <person name="Winkler M.E."/>
        </authorList>
    </citation>
    <scope>NUCLEOTIDE SEQUENCE</scope>
</reference>
<dbReference type="Pfam" id="PF03567">
    <property type="entry name" value="Sulfotransfer_2"/>
    <property type="match status" value="1"/>
</dbReference>
<dbReference type="EMBL" id="UINC01018505">
    <property type="protein sequence ID" value="SVA77794.1"/>
    <property type="molecule type" value="Genomic_DNA"/>
</dbReference>
<evidence type="ECO:0000313" key="1">
    <source>
        <dbReference type="EMBL" id="SVA77794.1"/>
    </source>
</evidence>